<dbReference type="AlphaFoldDB" id="A0A8S9SH05"/>
<name>A0A8S9SH05_BRACR</name>
<comment type="caution">
    <text evidence="2">The sequence shown here is derived from an EMBL/GenBank/DDBJ whole genome shotgun (WGS) entry which is preliminary data.</text>
</comment>
<accession>A0A8S9SH05</accession>
<evidence type="ECO:0000313" key="3">
    <source>
        <dbReference type="Proteomes" id="UP000712600"/>
    </source>
</evidence>
<organism evidence="2 3">
    <name type="scientific">Brassica cretica</name>
    <name type="common">Mustard</name>
    <dbReference type="NCBI Taxonomy" id="69181"/>
    <lineage>
        <taxon>Eukaryota</taxon>
        <taxon>Viridiplantae</taxon>
        <taxon>Streptophyta</taxon>
        <taxon>Embryophyta</taxon>
        <taxon>Tracheophyta</taxon>
        <taxon>Spermatophyta</taxon>
        <taxon>Magnoliopsida</taxon>
        <taxon>eudicotyledons</taxon>
        <taxon>Gunneridae</taxon>
        <taxon>Pentapetalae</taxon>
        <taxon>rosids</taxon>
        <taxon>malvids</taxon>
        <taxon>Brassicales</taxon>
        <taxon>Brassicaceae</taxon>
        <taxon>Brassiceae</taxon>
        <taxon>Brassica</taxon>
    </lineage>
</organism>
<keyword evidence="1" id="KW-0472">Membrane</keyword>
<gene>
    <name evidence="2" type="ORF">F2Q69_00033009</name>
</gene>
<keyword evidence="1" id="KW-0812">Transmembrane</keyword>
<evidence type="ECO:0000256" key="1">
    <source>
        <dbReference type="SAM" id="Phobius"/>
    </source>
</evidence>
<keyword evidence="1" id="KW-1133">Transmembrane helix</keyword>
<dbReference type="EMBL" id="QGKX02000004">
    <property type="protein sequence ID" value="KAF3600598.1"/>
    <property type="molecule type" value="Genomic_DNA"/>
</dbReference>
<dbReference type="Proteomes" id="UP000712600">
    <property type="component" value="Unassembled WGS sequence"/>
</dbReference>
<reference evidence="2" key="1">
    <citation type="submission" date="2019-12" db="EMBL/GenBank/DDBJ databases">
        <title>Genome sequencing and annotation of Brassica cretica.</title>
        <authorList>
            <person name="Studholme D.J."/>
            <person name="Sarris P."/>
        </authorList>
    </citation>
    <scope>NUCLEOTIDE SEQUENCE</scope>
    <source>
        <strain evidence="2">PFS-109/04</strain>
        <tissue evidence="2">Leaf</tissue>
    </source>
</reference>
<feature type="transmembrane region" description="Helical" evidence="1">
    <location>
        <begin position="6"/>
        <end position="21"/>
    </location>
</feature>
<protein>
    <submittedName>
        <fullName evidence="2">Uncharacterized protein</fullName>
    </submittedName>
</protein>
<proteinExistence type="predicted"/>
<evidence type="ECO:0000313" key="2">
    <source>
        <dbReference type="EMBL" id="KAF3600598.1"/>
    </source>
</evidence>
<sequence length="55" mass="6262">MGMTLVWLVMSLTMLCLWFLGKQRKDGLVADPWLGSRYSRASYGAMSEQPSMTFI</sequence>